<dbReference type="SMART" id="SM00306">
    <property type="entry name" value="HintN"/>
    <property type="match status" value="1"/>
</dbReference>
<dbReference type="Gene3D" id="2.170.16.10">
    <property type="entry name" value="Hedgehog/Intein (Hint) domain"/>
    <property type="match status" value="1"/>
</dbReference>
<dbReference type="PANTHER" id="PTHR11889:SF31">
    <property type="entry name" value="PROTEIN HEDGEHOG"/>
    <property type="match status" value="1"/>
</dbReference>
<comment type="caution">
    <text evidence="4">The sequence shown here is derived from an EMBL/GenBank/DDBJ whole genome shotgun (WGS) entry which is preliminary data.</text>
</comment>
<reference evidence="4" key="1">
    <citation type="submission" date="2020-06" db="EMBL/GenBank/DDBJ databases">
        <authorList>
            <consortium name="Plant Systems Biology data submission"/>
        </authorList>
    </citation>
    <scope>NUCLEOTIDE SEQUENCE</scope>
    <source>
        <strain evidence="4">D6</strain>
    </source>
</reference>
<dbReference type="OrthoDB" id="59517at2759"/>
<dbReference type="GO" id="GO:0016540">
    <property type="term" value="P:protein autoprocessing"/>
    <property type="evidence" value="ECO:0007669"/>
    <property type="project" value="InterPro"/>
</dbReference>
<dbReference type="CDD" id="cd00081">
    <property type="entry name" value="Hint"/>
    <property type="match status" value="1"/>
</dbReference>
<evidence type="ECO:0000313" key="4">
    <source>
        <dbReference type="EMBL" id="CAB9521472.1"/>
    </source>
</evidence>
<name>A0A9N8HQI9_9STRA</name>
<evidence type="ECO:0000256" key="1">
    <source>
        <dbReference type="SAM" id="MobiDB-lite"/>
    </source>
</evidence>
<dbReference type="InterPro" id="IPR001767">
    <property type="entry name" value="Hedgehog_Hint"/>
</dbReference>
<keyword evidence="2" id="KW-0812">Transmembrane</keyword>
<evidence type="ECO:0000259" key="3">
    <source>
        <dbReference type="SMART" id="SM00306"/>
    </source>
</evidence>
<feature type="domain" description="Hint" evidence="3">
    <location>
        <begin position="192"/>
        <end position="289"/>
    </location>
</feature>
<feature type="transmembrane region" description="Helical" evidence="2">
    <location>
        <begin position="12"/>
        <end position="32"/>
    </location>
</feature>
<dbReference type="PANTHER" id="PTHR11889">
    <property type="entry name" value="HEDGEHOG"/>
    <property type="match status" value="1"/>
</dbReference>
<dbReference type="AlphaFoldDB" id="A0A9N8HQI9"/>
<keyword evidence="2" id="KW-0472">Membrane</keyword>
<dbReference type="InterPro" id="IPR036844">
    <property type="entry name" value="Hint_dom_sf"/>
</dbReference>
<gene>
    <name evidence="4" type="ORF">SEMRO_1198_G251631.1</name>
</gene>
<dbReference type="InterPro" id="IPR003587">
    <property type="entry name" value="Hint_dom_N"/>
</dbReference>
<feature type="transmembrane region" description="Helical" evidence="2">
    <location>
        <begin position="431"/>
        <end position="451"/>
    </location>
</feature>
<keyword evidence="2" id="KW-1133">Transmembrane helix</keyword>
<protein>
    <recommendedName>
        <fullName evidence="3">Hint domain-containing protein</fullName>
    </recommendedName>
</protein>
<feature type="region of interest" description="Disordered" evidence="1">
    <location>
        <begin position="171"/>
        <end position="199"/>
    </location>
</feature>
<dbReference type="Pfam" id="PF01079">
    <property type="entry name" value="Hint"/>
    <property type="match status" value="1"/>
</dbReference>
<organism evidence="4 5">
    <name type="scientific">Seminavis robusta</name>
    <dbReference type="NCBI Taxonomy" id="568900"/>
    <lineage>
        <taxon>Eukaryota</taxon>
        <taxon>Sar</taxon>
        <taxon>Stramenopiles</taxon>
        <taxon>Ochrophyta</taxon>
        <taxon>Bacillariophyta</taxon>
        <taxon>Bacillariophyceae</taxon>
        <taxon>Bacillariophycidae</taxon>
        <taxon>Naviculales</taxon>
        <taxon>Naviculaceae</taxon>
        <taxon>Seminavis</taxon>
    </lineage>
</organism>
<evidence type="ECO:0000313" key="5">
    <source>
        <dbReference type="Proteomes" id="UP001153069"/>
    </source>
</evidence>
<proteinExistence type="predicted"/>
<keyword evidence="5" id="KW-1185">Reference proteome</keyword>
<dbReference type="EMBL" id="CAICTM010001196">
    <property type="protein sequence ID" value="CAB9521472.1"/>
    <property type="molecule type" value="Genomic_DNA"/>
</dbReference>
<dbReference type="Proteomes" id="UP001153069">
    <property type="component" value="Unassembled WGS sequence"/>
</dbReference>
<dbReference type="SUPFAM" id="SSF51294">
    <property type="entry name" value="Hedgehog/intein (Hint) domain"/>
    <property type="match status" value="1"/>
</dbReference>
<dbReference type="InterPro" id="IPR050387">
    <property type="entry name" value="Hedgehog_Signaling"/>
</dbReference>
<accession>A0A9N8HQI9</accession>
<sequence length="466" mass="50497">MRRLKKPMLKAVAFIEYFSTGASVLLLQLLLLKMKHMGHAMLWASLLLGPIDAHPLHNSFQCHSSFSGTTDEGYTRRDSTCRHVCGVADLEFTEDESSCSFDGNYGDYGCTPPGLISSSICLSLETSWPEYNSTTADDFHDGVRNGQLERLFDDNYNTICGLCTNLPSVQETGNHQHEEEDDSSTSSGTSTSNCLSPDSTVEVLGKGTTRMADLKVGDIVLAPRGKPETVYAFAHHAPNVEVEFLQLHTNGAADPILEVTKDHLVFVKGKAQPVQAGLVSVGDDLFSQSETTLTKVTRITKVQKHGAYAPLTPDGVVVVNGGIQVSSYAIPISDDASSLALLKFLGDRGLSSHRLAHLFMAPLRLVCMGVAPSMCQNSVLLDDETGMPLFVSWLIGLVKLADKYLPLALQVGPLCGMLVLLSPMLVMESFVGPQLAPWFLFAIVTIGRAYASQNAKTSVEPKKKEQ</sequence>
<evidence type="ECO:0000256" key="2">
    <source>
        <dbReference type="SAM" id="Phobius"/>
    </source>
</evidence>